<proteinExistence type="predicted"/>
<name>A0A3P7IXI5_STRVU</name>
<dbReference type="EMBL" id="UYYB01094949">
    <property type="protein sequence ID" value="VDM75126.1"/>
    <property type="molecule type" value="Genomic_DNA"/>
</dbReference>
<evidence type="ECO:0000313" key="2">
    <source>
        <dbReference type="Proteomes" id="UP000270094"/>
    </source>
</evidence>
<evidence type="ECO:0000313" key="1">
    <source>
        <dbReference type="EMBL" id="VDM75126.1"/>
    </source>
</evidence>
<protein>
    <submittedName>
        <fullName evidence="1">Uncharacterized protein</fullName>
    </submittedName>
</protein>
<keyword evidence="2" id="KW-1185">Reference proteome</keyword>
<dbReference type="OrthoDB" id="5861198at2759"/>
<sequence length="114" mass="12844">MDANQQQFLDHVAGNPAALQQQEKQLLVECLDSVFAKLRLSSYYTKLPTFSGEHGGKGLMRFLQQFNEIATIMGLTKHKMVRLIPAHLTGVAKAVYDNFTPQVKENWNAIVIKL</sequence>
<organism evidence="1 2">
    <name type="scientific">Strongylus vulgaris</name>
    <name type="common">Blood worm</name>
    <dbReference type="NCBI Taxonomy" id="40348"/>
    <lineage>
        <taxon>Eukaryota</taxon>
        <taxon>Metazoa</taxon>
        <taxon>Ecdysozoa</taxon>
        <taxon>Nematoda</taxon>
        <taxon>Chromadorea</taxon>
        <taxon>Rhabditida</taxon>
        <taxon>Rhabditina</taxon>
        <taxon>Rhabditomorpha</taxon>
        <taxon>Strongyloidea</taxon>
        <taxon>Strongylidae</taxon>
        <taxon>Strongylus</taxon>
    </lineage>
</organism>
<accession>A0A3P7IXI5</accession>
<dbReference type="Proteomes" id="UP000270094">
    <property type="component" value="Unassembled WGS sequence"/>
</dbReference>
<dbReference type="AlphaFoldDB" id="A0A3P7IXI5"/>
<reference evidence="1 2" key="1">
    <citation type="submission" date="2018-11" db="EMBL/GenBank/DDBJ databases">
        <authorList>
            <consortium name="Pathogen Informatics"/>
        </authorList>
    </citation>
    <scope>NUCLEOTIDE SEQUENCE [LARGE SCALE GENOMIC DNA]</scope>
</reference>
<gene>
    <name evidence="1" type="ORF">SVUK_LOCUS10124</name>
</gene>